<keyword evidence="5 7" id="KW-0378">Hydrolase</keyword>
<keyword evidence="7" id="KW-0690">Ribosome biogenesis</keyword>
<dbReference type="Gene3D" id="3.40.390.30">
    <property type="entry name" value="Metalloproteases ('zincins'), catalytic domain"/>
    <property type="match status" value="1"/>
</dbReference>
<dbReference type="GO" id="GO:0005737">
    <property type="term" value="C:cytoplasm"/>
    <property type="evidence" value="ECO:0007669"/>
    <property type="project" value="UniProtKB-SubCell"/>
</dbReference>
<evidence type="ECO:0000256" key="4">
    <source>
        <dbReference type="ARBA" id="ARBA00022759"/>
    </source>
</evidence>
<evidence type="ECO:0000256" key="6">
    <source>
        <dbReference type="ARBA" id="ARBA00022833"/>
    </source>
</evidence>
<evidence type="ECO:0000313" key="8">
    <source>
        <dbReference type="EMBL" id="MCA9307925.1"/>
    </source>
</evidence>
<dbReference type="EC" id="3.1.-.-" evidence="7"/>
<dbReference type="PANTHER" id="PTHR46986">
    <property type="entry name" value="ENDORIBONUCLEASE YBEY, CHLOROPLASTIC"/>
    <property type="match status" value="1"/>
</dbReference>
<evidence type="ECO:0000256" key="5">
    <source>
        <dbReference type="ARBA" id="ARBA00022801"/>
    </source>
</evidence>
<name>A0A955J2V1_UNCKA</name>
<dbReference type="InterPro" id="IPR002036">
    <property type="entry name" value="YbeY"/>
</dbReference>
<dbReference type="InterPro" id="IPR023091">
    <property type="entry name" value="MetalPrtase_cat_dom_sf_prd"/>
</dbReference>
<dbReference type="HAMAP" id="MF_00009">
    <property type="entry name" value="Endoribonucl_YbeY"/>
    <property type="match status" value="1"/>
</dbReference>
<organism evidence="8 9">
    <name type="scientific">candidate division WWE3 bacterium</name>
    <dbReference type="NCBI Taxonomy" id="2053526"/>
    <lineage>
        <taxon>Bacteria</taxon>
        <taxon>Katanobacteria</taxon>
    </lineage>
</organism>
<sequence length="119" mass="13474">MASQLSKKPYLNDKTNILINVTLCTDTEITKQNKKYFSRDYPTDVLSFTFEDNREDNSLYLGDVLVNKDQAGRQAEEYGNSVEEEISELVAHGILHLLGVHHPDDDDHSVHGIAKEPTK</sequence>
<comment type="subcellular location">
    <subcellularLocation>
        <location evidence="7">Cytoplasm</location>
    </subcellularLocation>
</comment>
<dbReference type="GO" id="GO:0006364">
    <property type="term" value="P:rRNA processing"/>
    <property type="evidence" value="ECO:0007669"/>
    <property type="project" value="UniProtKB-UniRule"/>
</dbReference>
<keyword evidence="7" id="KW-0963">Cytoplasm</keyword>
<dbReference type="Pfam" id="PF02130">
    <property type="entry name" value="YbeY"/>
    <property type="match status" value="1"/>
</dbReference>
<feature type="binding site" evidence="7">
    <location>
        <position position="102"/>
    </location>
    <ligand>
        <name>Zn(2+)</name>
        <dbReference type="ChEBI" id="CHEBI:29105"/>
        <note>catalytic</note>
    </ligand>
</feature>
<keyword evidence="3 7" id="KW-0479">Metal-binding</keyword>
<dbReference type="SUPFAM" id="SSF55486">
    <property type="entry name" value="Metalloproteases ('zincins'), catalytic domain"/>
    <property type="match status" value="1"/>
</dbReference>
<comment type="function">
    <text evidence="7">Single strand-specific metallo-endoribonuclease involved in late-stage 70S ribosome quality control and in maturation of the 3' terminus of the 16S rRNA.</text>
</comment>
<dbReference type="PANTHER" id="PTHR46986:SF1">
    <property type="entry name" value="ENDORIBONUCLEASE YBEY, CHLOROPLASTIC"/>
    <property type="match status" value="1"/>
</dbReference>
<keyword evidence="6 7" id="KW-0862">Zinc</keyword>
<dbReference type="GO" id="GO:0008270">
    <property type="term" value="F:zinc ion binding"/>
    <property type="evidence" value="ECO:0007669"/>
    <property type="project" value="UniProtKB-UniRule"/>
</dbReference>
<keyword evidence="4 7" id="KW-0255">Endonuclease</keyword>
<protein>
    <recommendedName>
        <fullName evidence="7">Endoribonuclease YbeY</fullName>
        <ecNumber evidence="7">3.1.-.-</ecNumber>
    </recommendedName>
</protein>
<gene>
    <name evidence="7 8" type="primary">ybeY</name>
    <name evidence="8" type="ORF">KC980_00260</name>
</gene>
<proteinExistence type="inferred from homology"/>
<dbReference type="AlphaFoldDB" id="A0A955J2V1"/>
<accession>A0A955J2V1</accession>
<evidence type="ECO:0000256" key="7">
    <source>
        <dbReference type="HAMAP-Rule" id="MF_00009"/>
    </source>
</evidence>
<dbReference type="GO" id="GO:0004222">
    <property type="term" value="F:metalloendopeptidase activity"/>
    <property type="evidence" value="ECO:0007669"/>
    <property type="project" value="InterPro"/>
</dbReference>
<feature type="binding site" evidence="7">
    <location>
        <position position="96"/>
    </location>
    <ligand>
        <name>Zn(2+)</name>
        <dbReference type="ChEBI" id="CHEBI:29105"/>
        <note>catalytic</note>
    </ligand>
</feature>
<evidence type="ECO:0000256" key="1">
    <source>
        <dbReference type="ARBA" id="ARBA00010875"/>
    </source>
</evidence>
<evidence type="ECO:0000256" key="3">
    <source>
        <dbReference type="ARBA" id="ARBA00022723"/>
    </source>
</evidence>
<dbReference type="EMBL" id="JAGQNX010000008">
    <property type="protein sequence ID" value="MCA9307925.1"/>
    <property type="molecule type" value="Genomic_DNA"/>
</dbReference>
<dbReference type="NCBIfam" id="TIGR00043">
    <property type="entry name" value="rRNA maturation RNase YbeY"/>
    <property type="match status" value="1"/>
</dbReference>
<evidence type="ECO:0000256" key="2">
    <source>
        <dbReference type="ARBA" id="ARBA00022722"/>
    </source>
</evidence>
<dbReference type="GO" id="GO:0004521">
    <property type="term" value="F:RNA endonuclease activity"/>
    <property type="evidence" value="ECO:0007669"/>
    <property type="project" value="UniProtKB-UniRule"/>
</dbReference>
<dbReference type="Proteomes" id="UP000740557">
    <property type="component" value="Unassembled WGS sequence"/>
</dbReference>
<keyword evidence="2 7" id="KW-0540">Nuclease</keyword>
<comment type="cofactor">
    <cofactor evidence="7">
        <name>Zn(2+)</name>
        <dbReference type="ChEBI" id="CHEBI:29105"/>
    </cofactor>
    <text evidence="7">Binds 1 zinc ion.</text>
</comment>
<keyword evidence="7" id="KW-0698">rRNA processing</keyword>
<comment type="similarity">
    <text evidence="1 7">Belongs to the endoribonuclease YbeY family.</text>
</comment>
<comment type="caution">
    <text evidence="8">The sequence shown here is derived from an EMBL/GenBank/DDBJ whole genome shotgun (WGS) entry which is preliminary data.</text>
</comment>
<evidence type="ECO:0000313" key="9">
    <source>
        <dbReference type="Proteomes" id="UP000740557"/>
    </source>
</evidence>
<feature type="binding site" evidence="7">
    <location>
        <position position="92"/>
    </location>
    <ligand>
        <name>Zn(2+)</name>
        <dbReference type="ChEBI" id="CHEBI:29105"/>
        <note>catalytic</note>
    </ligand>
</feature>
<reference evidence="8" key="2">
    <citation type="journal article" date="2021" name="Microbiome">
        <title>Successional dynamics and alternative stable states in a saline activated sludge microbial community over 9 years.</title>
        <authorList>
            <person name="Wang Y."/>
            <person name="Ye J."/>
            <person name="Ju F."/>
            <person name="Liu L."/>
            <person name="Boyd J.A."/>
            <person name="Deng Y."/>
            <person name="Parks D.H."/>
            <person name="Jiang X."/>
            <person name="Yin X."/>
            <person name="Woodcroft B.J."/>
            <person name="Tyson G.W."/>
            <person name="Hugenholtz P."/>
            <person name="Polz M.F."/>
            <person name="Zhang T."/>
        </authorList>
    </citation>
    <scope>NUCLEOTIDE SEQUENCE</scope>
    <source>
        <strain evidence="8">HKST-UBA79</strain>
    </source>
</reference>
<reference evidence="8" key="1">
    <citation type="submission" date="2020-04" db="EMBL/GenBank/DDBJ databases">
        <authorList>
            <person name="Zhang T."/>
        </authorList>
    </citation>
    <scope>NUCLEOTIDE SEQUENCE</scope>
    <source>
        <strain evidence="8">HKST-UBA79</strain>
    </source>
</reference>